<feature type="region of interest" description="Disordered" evidence="4">
    <location>
        <begin position="171"/>
        <end position="371"/>
    </location>
</feature>
<keyword evidence="2" id="KW-0597">Phosphoprotein</keyword>
<dbReference type="STRING" id="329046.A0A1Y2BFF9"/>
<dbReference type="EMBL" id="MCGO01000068">
    <property type="protein sequence ID" value="ORY33217.1"/>
    <property type="molecule type" value="Genomic_DNA"/>
</dbReference>
<feature type="compositionally biased region" description="Basic and acidic residues" evidence="4">
    <location>
        <begin position="1123"/>
        <end position="1135"/>
    </location>
</feature>
<feature type="compositionally biased region" description="Low complexity" evidence="4">
    <location>
        <begin position="903"/>
        <end position="915"/>
    </location>
</feature>
<dbReference type="InterPro" id="IPR006709">
    <property type="entry name" value="SSU_processome_Utp14"/>
</dbReference>
<evidence type="ECO:0000313" key="6">
    <source>
        <dbReference type="EMBL" id="ORY33217.1"/>
    </source>
</evidence>
<feature type="compositionally biased region" description="Acidic residues" evidence="4">
    <location>
        <begin position="206"/>
        <end position="224"/>
    </location>
</feature>
<gene>
    <name evidence="6" type="ORF">BCR33DRAFT_856289</name>
</gene>
<evidence type="ECO:0000259" key="5">
    <source>
        <dbReference type="Pfam" id="PF04577"/>
    </source>
</evidence>
<feature type="region of interest" description="Disordered" evidence="4">
    <location>
        <begin position="736"/>
        <end position="775"/>
    </location>
</feature>
<feature type="region of interest" description="Disordered" evidence="4">
    <location>
        <begin position="543"/>
        <end position="720"/>
    </location>
</feature>
<evidence type="ECO:0000256" key="1">
    <source>
        <dbReference type="ARBA" id="ARBA00004604"/>
    </source>
</evidence>
<feature type="region of interest" description="Disordered" evidence="4">
    <location>
        <begin position="1114"/>
        <end position="1135"/>
    </location>
</feature>
<evidence type="ECO:0000256" key="2">
    <source>
        <dbReference type="ARBA" id="ARBA00022553"/>
    </source>
</evidence>
<dbReference type="GO" id="GO:0032040">
    <property type="term" value="C:small-subunit processome"/>
    <property type="evidence" value="ECO:0007669"/>
    <property type="project" value="InterPro"/>
</dbReference>
<comment type="caution">
    <text evidence="6">The sequence shown here is derived from an EMBL/GenBank/DDBJ whole genome shotgun (WGS) entry which is preliminary data.</text>
</comment>
<feature type="region of interest" description="Disordered" evidence="4">
    <location>
        <begin position="903"/>
        <end position="964"/>
    </location>
</feature>
<dbReference type="PANTHER" id="PTHR14150">
    <property type="entry name" value="U3 SMALL NUCLEOLAR RNA-ASSOCIATED PROTEIN 14"/>
    <property type="match status" value="1"/>
</dbReference>
<dbReference type="GO" id="GO:0006364">
    <property type="term" value="P:rRNA processing"/>
    <property type="evidence" value="ECO:0007669"/>
    <property type="project" value="InterPro"/>
</dbReference>
<feature type="domain" description="Glycosyltransferase 61 catalytic" evidence="5">
    <location>
        <begin position="2"/>
        <end position="63"/>
    </location>
</feature>
<evidence type="ECO:0000256" key="3">
    <source>
        <dbReference type="ARBA" id="ARBA00023242"/>
    </source>
</evidence>
<keyword evidence="7" id="KW-1185">Reference proteome</keyword>
<dbReference type="Pfam" id="PF04615">
    <property type="entry name" value="Utp14"/>
    <property type="match status" value="1"/>
</dbReference>
<feature type="compositionally biased region" description="Gly residues" evidence="4">
    <location>
        <begin position="699"/>
        <end position="712"/>
    </location>
</feature>
<feature type="compositionally biased region" description="Basic and acidic residues" evidence="4">
    <location>
        <begin position="605"/>
        <end position="614"/>
    </location>
</feature>
<feature type="compositionally biased region" description="Acidic residues" evidence="4">
    <location>
        <begin position="321"/>
        <end position="347"/>
    </location>
</feature>
<evidence type="ECO:0000256" key="4">
    <source>
        <dbReference type="SAM" id="MobiDB-lite"/>
    </source>
</evidence>
<dbReference type="Proteomes" id="UP000193642">
    <property type="component" value="Unassembled WGS sequence"/>
</dbReference>
<comment type="subcellular location">
    <subcellularLocation>
        <location evidence="1">Nucleus</location>
        <location evidence="1">Nucleolus</location>
    </subcellularLocation>
</comment>
<dbReference type="OrthoDB" id="277439at2759"/>
<feature type="compositionally biased region" description="Acidic residues" evidence="4">
    <location>
        <begin position="635"/>
        <end position="644"/>
    </location>
</feature>
<feature type="compositionally biased region" description="Polar residues" evidence="4">
    <location>
        <begin position="348"/>
        <end position="359"/>
    </location>
</feature>
<feature type="region of interest" description="Disordered" evidence="4">
    <location>
        <begin position="805"/>
        <end position="866"/>
    </location>
</feature>
<feature type="compositionally biased region" description="Basic and acidic residues" evidence="4">
    <location>
        <begin position="571"/>
        <end position="590"/>
    </location>
</feature>
<feature type="compositionally biased region" description="Acidic residues" evidence="4">
    <location>
        <begin position="255"/>
        <end position="278"/>
    </location>
</feature>
<feature type="compositionally biased region" description="Basic and acidic residues" evidence="4">
    <location>
        <begin position="189"/>
        <end position="203"/>
    </location>
</feature>
<protein>
    <submittedName>
        <fullName evidence="6">Utp14-domain-containing protein</fullName>
    </submittedName>
</protein>
<organism evidence="6 7">
    <name type="scientific">Rhizoclosmatium globosum</name>
    <dbReference type="NCBI Taxonomy" id="329046"/>
    <lineage>
        <taxon>Eukaryota</taxon>
        <taxon>Fungi</taxon>
        <taxon>Fungi incertae sedis</taxon>
        <taxon>Chytridiomycota</taxon>
        <taxon>Chytridiomycota incertae sedis</taxon>
        <taxon>Chytridiomycetes</taxon>
        <taxon>Chytridiales</taxon>
        <taxon>Chytriomycetaceae</taxon>
        <taxon>Rhizoclosmatium</taxon>
    </lineage>
</organism>
<feature type="compositionally biased region" description="Acidic residues" evidence="4">
    <location>
        <begin position="742"/>
        <end position="764"/>
    </location>
</feature>
<accession>A0A1Y2BFF9</accession>
<feature type="compositionally biased region" description="Acidic residues" evidence="4">
    <location>
        <begin position="561"/>
        <end position="570"/>
    </location>
</feature>
<keyword evidence="3" id="KW-0539">Nucleus</keyword>
<name>A0A1Y2BFF9_9FUNG</name>
<dbReference type="GO" id="GO:0016757">
    <property type="term" value="F:glycosyltransferase activity"/>
    <property type="evidence" value="ECO:0007669"/>
    <property type="project" value="InterPro"/>
</dbReference>
<dbReference type="PANTHER" id="PTHR14150:SF12">
    <property type="entry name" value="U3 SMALL NUCLEOLAR RNA-ASSOCIATED PROTEIN 14 HOMOLOG A"/>
    <property type="match status" value="1"/>
</dbReference>
<dbReference type="Pfam" id="PF04577">
    <property type="entry name" value="Glyco_transf_61"/>
    <property type="match status" value="1"/>
</dbReference>
<feature type="compositionally biased region" description="Basic and acidic residues" evidence="4">
    <location>
        <begin position="664"/>
        <end position="687"/>
    </location>
</feature>
<sequence>MNIDALARYLKRKGFQQVDIRELNGKQSLEEQAGLISQYGLIISSHSSQLANLLFARRGAVVIETSVVYKPAFRTLGEMAGLKYINSVGHRPDKRERAYAHKLYDKVRTCLGNQRGFLVIKKCALDVKEREVLKSVNYWIDFERFERDLEEGLEWIRGNCTDPIKLTLLEARPRSRSSDSSAAGGGNSERMDSMEKYDIHEVSSVESDDDEDLDDEEAFNDSDEERFGSHFNKNTDNSDDDLLNEGGPKRKRDLSEDEEDEEEDEEEDWGSDDGEMVDIADLLSSGPAKAVPVNPSYALKKKQAAKDTSDPAHILLAKHEDDEDSDDDDDDEEDDDLYASDDAETNDNDQIQSFVSSLDSKGKPDAKKRKVRIEEATEAYEESEFNLNSHAAFLNLRKQLTELAPGTENAGKPGLRAAGTEAAPLPTRIQDRIGREAAYEASKKEIEKWQGIIQKNRKADQLDFSTTTFGESASAVVPLPPSSDSALNEKKQMELEDLEMNKLSPEEIAAKRQELVRLRSLAFYAEQKAKKVAKIKSKTYRKIHKKDAMRKAAKEGGGEMSLEELNELDPEAAREKAEKLHTDRIKERMTLKHKSTGKWARKMLSRGDRDDETRQALMDQLNQSQTLTRKIAGLESDEDSDALNESDPKTRSHPPDNALLTWRTRSERTWKSGSEEGPLRHEVHAEGVGEADEGESGDACGGEAGVGGGRGGYDSDEDDAPKVVKKKIVPVKAGVGRMVFGGEEEELDGGGDDDGEEDDGEDVDGGNQISSAQFNVKMAKPISIGKGGESFAVSKSKDSTFSAKISNAVFGDDPTASKPTKKGKASKQEPVVESTPDISAPVPSKPSKQSANKTKDDDESNPWLTALDKMNKVKQLQKASETIADLDVTLNLDGVRKLEVVKPTTTPTIPTPSTSTKKEKPAPNKIVVMGPVKPGAPKPKPAQLLPDPKPKPKPTISYDSDQDSDDAATYTKIANNFVHASDVATLTQRELMQIAFAGDNVAAEFEEEKRKIEEADAPEVVGLITEVKKKAGSIEKEKRKDSKLKDVIINEKRARKSTKYLAKDLPFGYESREQYEQAIRMPLGVEWNTSASHAKLTAPKVVTKMGTIINPLRLAAANTGQKKRSEKESDFKTKK</sequence>
<evidence type="ECO:0000313" key="7">
    <source>
        <dbReference type="Proteomes" id="UP000193642"/>
    </source>
</evidence>
<feature type="region of interest" description="Disordered" evidence="4">
    <location>
        <begin position="405"/>
        <end position="427"/>
    </location>
</feature>
<feature type="compositionally biased region" description="Basic residues" evidence="4">
    <location>
        <begin position="591"/>
        <end position="604"/>
    </location>
</feature>
<proteinExistence type="predicted"/>
<dbReference type="AlphaFoldDB" id="A0A1Y2BFF9"/>
<dbReference type="InterPro" id="IPR049625">
    <property type="entry name" value="Glyco_transf_61_cat"/>
</dbReference>
<reference evidence="6 7" key="1">
    <citation type="submission" date="2016-07" db="EMBL/GenBank/DDBJ databases">
        <title>Pervasive Adenine N6-methylation of Active Genes in Fungi.</title>
        <authorList>
            <consortium name="DOE Joint Genome Institute"/>
            <person name="Mondo S.J."/>
            <person name="Dannebaum R.O."/>
            <person name="Kuo R.C."/>
            <person name="Labutti K."/>
            <person name="Haridas S."/>
            <person name="Kuo A."/>
            <person name="Salamov A."/>
            <person name="Ahrendt S.R."/>
            <person name="Lipzen A."/>
            <person name="Sullivan W."/>
            <person name="Andreopoulos W.B."/>
            <person name="Clum A."/>
            <person name="Lindquist E."/>
            <person name="Daum C."/>
            <person name="Ramamoorthy G.K."/>
            <person name="Gryganskyi A."/>
            <person name="Culley D."/>
            <person name="Magnuson J.K."/>
            <person name="James T.Y."/>
            <person name="O'Malley M.A."/>
            <person name="Stajich J.E."/>
            <person name="Spatafora J.W."/>
            <person name="Visel A."/>
            <person name="Grigoriev I.V."/>
        </authorList>
    </citation>
    <scope>NUCLEOTIDE SEQUENCE [LARGE SCALE GENOMIC DNA]</scope>
    <source>
        <strain evidence="6 7">JEL800</strain>
    </source>
</reference>